<proteinExistence type="predicted"/>
<organism evidence="1 2">
    <name type="scientific">Oryza meyeriana var. granulata</name>
    <dbReference type="NCBI Taxonomy" id="110450"/>
    <lineage>
        <taxon>Eukaryota</taxon>
        <taxon>Viridiplantae</taxon>
        <taxon>Streptophyta</taxon>
        <taxon>Embryophyta</taxon>
        <taxon>Tracheophyta</taxon>
        <taxon>Spermatophyta</taxon>
        <taxon>Magnoliopsida</taxon>
        <taxon>Liliopsida</taxon>
        <taxon>Poales</taxon>
        <taxon>Poaceae</taxon>
        <taxon>BOP clade</taxon>
        <taxon>Oryzoideae</taxon>
        <taxon>Oryzeae</taxon>
        <taxon>Oryzinae</taxon>
        <taxon>Oryza</taxon>
        <taxon>Oryza meyeriana</taxon>
    </lineage>
</organism>
<dbReference type="Proteomes" id="UP000479710">
    <property type="component" value="Unassembled WGS sequence"/>
</dbReference>
<evidence type="ECO:0000313" key="1">
    <source>
        <dbReference type="EMBL" id="KAF0930056.1"/>
    </source>
</evidence>
<name>A0A6G1EZI9_9ORYZ</name>
<dbReference type="EMBL" id="SPHZ02000002">
    <property type="protein sequence ID" value="KAF0930056.1"/>
    <property type="molecule type" value="Genomic_DNA"/>
</dbReference>
<reference evidence="1 2" key="1">
    <citation type="submission" date="2019-11" db="EMBL/GenBank/DDBJ databases">
        <title>Whole genome sequence of Oryza granulata.</title>
        <authorList>
            <person name="Li W."/>
        </authorList>
    </citation>
    <scope>NUCLEOTIDE SEQUENCE [LARGE SCALE GENOMIC DNA]</scope>
    <source>
        <strain evidence="2">cv. Menghai</strain>
        <tissue evidence="1">Leaf</tissue>
    </source>
</reference>
<sequence>MYPKGKDKGNAKTRDLKTFWSGGGTSNLFAGDGGAINLPDVGVEIEEHEEDEDDFDSDEFEQAVAAVEEEMENELAAEQVAGEMTIMIYYMV</sequence>
<evidence type="ECO:0000313" key="2">
    <source>
        <dbReference type="Proteomes" id="UP000479710"/>
    </source>
</evidence>
<accession>A0A6G1EZI9</accession>
<gene>
    <name evidence="1" type="ORF">E2562_027557</name>
</gene>
<keyword evidence="2" id="KW-1185">Reference proteome</keyword>
<protein>
    <submittedName>
        <fullName evidence="1">Uncharacterized protein</fullName>
    </submittedName>
</protein>
<comment type="caution">
    <text evidence="1">The sequence shown here is derived from an EMBL/GenBank/DDBJ whole genome shotgun (WGS) entry which is preliminary data.</text>
</comment>
<dbReference type="AlphaFoldDB" id="A0A6G1EZI9"/>